<dbReference type="EMBL" id="BMFW01000038">
    <property type="protein sequence ID" value="GGI01839.1"/>
    <property type="molecule type" value="Genomic_DNA"/>
</dbReference>
<reference evidence="2" key="1">
    <citation type="journal article" date="2019" name="Int. J. Syst. Evol. Microbiol.">
        <title>The Global Catalogue of Microorganisms (GCM) 10K type strain sequencing project: providing services to taxonomists for standard genome sequencing and annotation.</title>
        <authorList>
            <consortium name="The Broad Institute Genomics Platform"/>
            <consortium name="The Broad Institute Genome Sequencing Center for Infectious Disease"/>
            <person name="Wu L."/>
            <person name="Ma J."/>
        </authorList>
    </citation>
    <scope>NUCLEOTIDE SEQUENCE [LARGE SCALE GENOMIC DNA]</scope>
    <source>
        <strain evidence="2">CGMCC 1.12778</strain>
    </source>
</reference>
<accession>A0ABQ2AY45</accession>
<evidence type="ECO:0000313" key="2">
    <source>
        <dbReference type="Proteomes" id="UP000643279"/>
    </source>
</evidence>
<organism evidence="1 2">
    <name type="scientific">Arthrobacter liuii</name>
    <dbReference type="NCBI Taxonomy" id="1476996"/>
    <lineage>
        <taxon>Bacteria</taxon>
        <taxon>Bacillati</taxon>
        <taxon>Actinomycetota</taxon>
        <taxon>Actinomycetes</taxon>
        <taxon>Micrococcales</taxon>
        <taxon>Micrococcaceae</taxon>
        <taxon>Arthrobacter</taxon>
    </lineage>
</organism>
<evidence type="ECO:0000313" key="1">
    <source>
        <dbReference type="EMBL" id="GGI01839.1"/>
    </source>
</evidence>
<dbReference type="Proteomes" id="UP000643279">
    <property type="component" value="Unassembled WGS sequence"/>
</dbReference>
<comment type="caution">
    <text evidence="1">The sequence shown here is derived from an EMBL/GenBank/DDBJ whole genome shotgun (WGS) entry which is preliminary data.</text>
</comment>
<name>A0ABQ2AY45_9MICC</name>
<keyword evidence="2" id="KW-1185">Reference proteome</keyword>
<protein>
    <submittedName>
        <fullName evidence="1">Uncharacterized protein</fullName>
    </submittedName>
</protein>
<proteinExistence type="predicted"/>
<gene>
    <name evidence="1" type="ORF">GCM10007170_42200</name>
</gene>
<sequence length="85" mass="8975">MPTFTSPLPSAFALYAVRLAVLLARELGPALDQKTGSAGELVRALRDDVDDELFGDYFTAGSEPFIEGVGFVQLGDDAAGLSPTR</sequence>